<geneLocation type="plasmid" evidence="1 2">
    <name>pHl5678-2</name>
</geneLocation>
<evidence type="ECO:0000313" key="1">
    <source>
        <dbReference type="EMBL" id="UVE52442.1"/>
    </source>
</evidence>
<proteinExistence type="predicted"/>
<dbReference type="GeneID" id="74530789"/>
<evidence type="ECO:0008006" key="3">
    <source>
        <dbReference type="Google" id="ProtNLM"/>
    </source>
</evidence>
<name>A0ABY5RLP6_HALLR</name>
<accession>A0ABY5RLP6</accession>
<keyword evidence="2" id="KW-1185">Reference proteome</keyword>
<sequence length="102" mass="11158">MSERYNTPDAGTLNWHVPLNENFKNLGTDVEIRDDDANKSNYDPAVGAKFFANDTNKVYLGDGSQWNYIGDIAKLPGDVVVSDTEPSSASVGDIWIETSSTN</sequence>
<protein>
    <recommendedName>
        <fullName evidence="3">Major tropism determinant N-terminal domain-containing protein</fullName>
    </recommendedName>
</protein>
<dbReference type="EMBL" id="CP078065">
    <property type="protein sequence ID" value="UVE52442.1"/>
    <property type="molecule type" value="Genomic_DNA"/>
</dbReference>
<dbReference type="Proteomes" id="UP001058330">
    <property type="component" value="Plasmid pHl5678-2"/>
</dbReference>
<reference evidence="1" key="1">
    <citation type="submission" date="2021-07" db="EMBL/GenBank/DDBJ databases">
        <title>Studies on halocins as antimicrobial molecules from haloarchaea.</title>
        <authorList>
            <person name="Kumar S."/>
            <person name="Khare S.K."/>
        </authorList>
    </citation>
    <scope>NUCLEOTIDE SEQUENCE</scope>
    <source>
        <strain evidence="1">NCIM 5678</strain>
        <plasmid evidence="1">pHl5678-2</plasmid>
    </source>
</reference>
<dbReference type="RefSeq" id="WP_258303800.1">
    <property type="nucleotide sequence ID" value="NZ_CP078065.1"/>
</dbReference>
<gene>
    <name evidence="1" type="ORF">KU306_17690</name>
</gene>
<organism evidence="1 2">
    <name type="scientific">Haloferax larsenii</name>
    <dbReference type="NCBI Taxonomy" id="302484"/>
    <lineage>
        <taxon>Archaea</taxon>
        <taxon>Methanobacteriati</taxon>
        <taxon>Methanobacteriota</taxon>
        <taxon>Stenosarchaea group</taxon>
        <taxon>Halobacteria</taxon>
        <taxon>Halobacteriales</taxon>
        <taxon>Haloferacaceae</taxon>
        <taxon>Haloferax</taxon>
    </lineage>
</organism>
<evidence type="ECO:0000313" key="2">
    <source>
        <dbReference type="Proteomes" id="UP001058330"/>
    </source>
</evidence>
<keyword evidence="1" id="KW-0614">Plasmid</keyword>